<dbReference type="SMART" id="SM00421">
    <property type="entry name" value="HTH_LUXR"/>
    <property type="match status" value="1"/>
</dbReference>
<dbReference type="Gene3D" id="1.10.10.10">
    <property type="entry name" value="Winged helix-like DNA-binding domain superfamily/Winged helix DNA-binding domain"/>
    <property type="match status" value="1"/>
</dbReference>
<reference evidence="4 5" key="1">
    <citation type="submission" date="2019-07" db="EMBL/GenBank/DDBJ databases">
        <title>Whole genome shotgun sequence of Empedobacter brevis NBRC 14943.</title>
        <authorList>
            <person name="Hosoyama A."/>
            <person name="Uohara A."/>
            <person name="Ohji S."/>
            <person name="Ichikawa N."/>
        </authorList>
    </citation>
    <scope>NUCLEOTIDE SEQUENCE [LARGE SCALE GENOMIC DNA]</scope>
    <source>
        <strain evidence="4 5">NBRC 14943</strain>
    </source>
</reference>
<proteinExistence type="predicted"/>
<dbReference type="InterPro" id="IPR000792">
    <property type="entry name" value="Tscrpt_reg_LuxR_C"/>
</dbReference>
<feature type="signal peptide" evidence="2">
    <location>
        <begin position="1"/>
        <end position="21"/>
    </location>
</feature>
<dbReference type="InterPro" id="IPR011047">
    <property type="entry name" value="Quinoprotein_ADH-like_sf"/>
</dbReference>
<keyword evidence="1" id="KW-0472">Membrane</keyword>
<dbReference type="GO" id="GO:0003677">
    <property type="term" value="F:DNA binding"/>
    <property type="evidence" value="ECO:0007669"/>
    <property type="project" value="InterPro"/>
</dbReference>
<name>A0A511NFM0_9FLAO</name>
<evidence type="ECO:0000313" key="4">
    <source>
        <dbReference type="EMBL" id="GEM51417.1"/>
    </source>
</evidence>
<dbReference type="AlphaFoldDB" id="A0A511NFM0"/>
<keyword evidence="5" id="KW-1185">Reference proteome</keyword>
<dbReference type="EMBL" id="BJXC01000006">
    <property type="protein sequence ID" value="GEM51417.1"/>
    <property type="molecule type" value="Genomic_DNA"/>
</dbReference>
<keyword evidence="1" id="KW-0812">Transmembrane</keyword>
<dbReference type="STRING" id="1218108.GCA_000382425_02506"/>
<dbReference type="OrthoDB" id="1090267at2"/>
<keyword evidence="2" id="KW-0732">Signal</keyword>
<feature type="chain" id="PRO_5021809712" description="HTH luxR-type domain-containing protein" evidence="2">
    <location>
        <begin position="22"/>
        <end position="905"/>
    </location>
</feature>
<dbReference type="Gene3D" id="2.130.10.10">
    <property type="entry name" value="YVTN repeat-like/Quinoprotein amine dehydrogenase"/>
    <property type="match status" value="1"/>
</dbReference>
<dbReference type="GeneID" id="84650630"/>
<dbReference type="Proteomes" id="UP000321245">
    <property type="component" value="Unassembled WGS sequence"/>
</dbReference>
<feature type="transmembrane region" description="Helical" evidence="1">
    <location>
        <begin position="693"/>
        <end position="716"/>
    </location>
</feature>
<organism evidence="4 5">
    <name type="scientific">Empedobacter brevis NBRC 14943 = ATCC 43319</name>
    <dbReference type="NCBI Taxonomy" id="1218108"/>
    <lineage>
        <taxon>Bacteria</taxon>
        <taxon>Pseudomonadati</taxon>
        <taxon>Bacteroidota</taxon>
        <taxon>Flavobacteriia</taxon>
        <taxon>Flavobacteriales</taxon>
        <taxon>Weeksellaceae</taxon>
        <taxon>Empedobacter</taxon>
    </lineage>
</organism>
<evidence type="ECO:0000313" key="5">
    <source>
        <dbReference type="Proteomes" id="UP000321245"/>
    </source>
</evidence>
<keyword evidence="1" id="KW-1133">Transmembrane helix</keyword>
<dbReference type="InterPro" id="IPR015943">
    <property type="entry name" value="WD40/YVTN_repeat-like_dom_sf"/>
</dbReference>
<dbReference type="SUPFAM" id="SSF50998">
    <property type="entry name" value="Quinoprotein alcohol dehydrogenase-like"/>
    <property type="match status" value="1"/>
</dbReference>
<evidence type="ECO:0000256" key="1">
    <source>
        <dbReference type="SAM" id="Phobius"/>
    </source>
</evidence>
<dbReference type="InterPro" id="IPR016032">
    <property type="entry name" value="Sig_transdc_resp-reg_C-effctor"/>
</dbReference>
<comment type="caution">
    <text evidence="4">The sequence shown here is derived from an EMBL/GenBank/DDBJ whole genome shotgun (WGS) entry which is preliminary data.</text>
</comment>
<dbReference type="SUPFAM" id="SSF46894">
    <property type="entry name" value="C-terminal effector domain of the bipartite response regulators"/>
    <property type="match status" value="1"/>
</dbReference>
<evidence type="ECO:0000256" key="2">
    <source>
        <dbReference type="SAM" id="SignalP"/>
    </source>
</evidence>
<evidence type="ECO:0000259" key="3">
    <source>
        <dbReference type="SMART" id="SM00421"/>
    </source>
</evidence>
<dbReference type="GO" id="GO:0006355">
    <property type="term" value="P:regulation of DNA-templated transcription"/>
    <property type="evidence" value="ECO:0007669"/>
    <property type="project" value="InterPro"/>
</dbReference>
<dbReference type="InterPro" id="IPR036388">
    <property type="entry name" value="WH-like_DNA-bd_sf"/>
</dbReference>
<feature type="domain" description="HTH luxR-type" evidence="3">
    <location>
        <begin position="845"/>
        <end position="902"/>
    </location>
</feature>
<dbReference type="RefSeq" id="WP_019975979.1">
    <property type="nucleotide sequence ID" value="NZ_BJXC01000006.1"/>
</dbReference>
<accession>A0A511NFM0</accession>
<protein>
    <recommendedName>
        <fullName evidence="3">HTH luxR-type domain-containing protein</fullName>
    </recommendedName>
</protein>
<gene>
    <name evidence="4" type="ORF">EB1_12070</name>
</gene>
<sequence length="905" mass="106101">MRSLYILFLLVSALTKSQSFAPIITNYPKSEYLGESPIWDITENQKQGKVYFANNRNILEYDGNFWEKYSPDNLTIIRSIASINHVVYSGALNNFGYWKTIEGKKTYSSISDKFKSFQGLEQEEIWKIFYYNRSIYFQSFNYLFQFDGKSVKRYKLPALASYIYLVNDKLLVATISKGIFEFKNGQFEKYFDIKKDKAIVVHGIEKYGDEYLIGTLTEGIYKYDKKSGVKEFNSAFNKMLKNYLVLKMIRLGNELIIGTSNNGIYVYNLVNNTYKNYNQNSGLISNTIQNIKIDSKGNAWLGTDKGISKIELKNQTQLLYDYNGHLGNVFTFDFDKDHILLGTNHGFYKYSNAINQTNSVIEKGLIWNVTNIDQKIYVSDSWGTYIYSGQLNKISSINGGYKLVKHKNKLFQSSFTGINEYIQNSDKQTSKISNLTIPIIDFALVGNKILGTGKNGGLYLFDATKNTGKEIYYKHKKLINPQIVIGDKKVFVLVDDQKLVRYDVSKNLFSEEYLASKLKNINRIRQLAENRYLVEADNILYYSKVEQSKLIHYLIPKKLYDGKLVDDNLSAKIKDQFLYINLENGLLKYDLKSIRRDLPNVKIKAKINQTILEDEPNIEYSNNYIDFYVSILNDDFANYQLYYQLNDSKIHPLSQPVVNYKQLESGSYQLSIYALKDGNFVKLNHFDFRIKKIWYLSNLMILFYTFLITALIFSIYKYNRMKMKQSFRIKQKQFEYELNLMEMKYQQELKELRYNKEKQLLETSLQAKSTELAGQALRLANQRSLISDVNGLFAHLEANEENKKLKKKFEKTFSEYSYNKSEWQNFELNIQEIHQDFIKRMSEQFPQLTAKDLKLCVFLRMNLSTKEIAPLMHLNYRSVELQRYRLRKKMDISSEMNLNKFMISF</sequence>